<evidence type="ECO:0000313" key="2">
    <source>
        <dbReference type="Proteomes" id="UP001054837"/>
    </source>
</evidence>
<proteinExistence type="predicted"/>
<accession>A0AAV4TD48</accession>
<gene>
    <name evidence="1" type="ORF">CDAR_6781</name>
</gene>
<comment type="caution">
    <text evidence="1">The sequence shown here is derived from an EMBL/GenBank/DDBJ whole genome shotgun (WGS) entry which is preliminary data.</text>
</comment>
<organism evidence="1 2">
    <name type="scientific">Caerostris darwini</name>
    <dbReference type="NCBI Taxonomy" id="1538125"/>
    <lineage>
        <taxon>Eukaryota</taxon>
        <taxon>Metazoa</taxon>
        <taxon>Ecdysozoa</taxon>
        <taxon>Arthropoda</taxon>
        <taxon>Chelicerata</taxon>
        <taxon>Arachnida</taxon>
        <taxon>Araneae</taxon>
        <taxon>Araneomorphae</taxon>
        <taxon>Entelegynae</taxon>
        <taxon>Araneoidea</taxon>
        <taxon>Araneidae</taxon>
        <taxon>Caerostris</taxon>
    </lineage>
</organism>
<dbReference type="Proteomes" id="UP001054837">
    <property type="component" value="Unassembled WGS sequence"/>
</dbReference>
<evidence type="ECO:0000313" key="1">
    <source>
        <dbReference type="EMBL" id="GIY42665.1"/>
    </source>
</evidence>
<dbReference type="EMBL" id="BPLQ01009245">
    <property type="protein sequence ID" value="GIY42665.1"/>
    <property type="molecule type" value="Genomic_DNA"/>
</dbReference>
<keyword evidence="2" id="KW-1185">Reference proteome</keyword>
<reference evidence="1 2" key="1">
    <citation type="submission" date="2021-06" db="EMBL/GenBank/DDBJ databases">
        <title>Caerostris darwini draft genome.</title>
        <authorList>
            <person name="Kono N."/>
            <person name="Arakawa K."/>
        </authorList>
    </citation>
    <scope>NUCLEOTIDE SEQUENCE [LARGE SCALE GENOMIC DNA]</scope>
</reference>
<name>A0AAV4TD48_9ARAC</name>
<dbReference type="AlphaFoldDB" id="A0AAV4TD48"/>
<protein>
    <submittedName>
        <fullName evidence="1">Uncharacterized protein</fullName>
    </submittedName>
</protein>
<sequence>MYDMKRKTLNAYNNRTKTKYGIVCAHARQFSRTQRIDGHLSHMANGVDLGFAKSQAQNAAAPTYLFVCRSSDESRVFDLRNVSPES</sequence>